<feature type="domain" description="ABC transmembrane type-1" evidence="9">
    <location>
        <begin position="19"/>
        <end position="310"/>
    </location>
</feature>
<keyword evidence="3" id="KW-0547">Nucleotide-binding</keyword>
<evidence type="ECO:0000256" key="1">
    <source>
        <dbReference type="ARBA" id="ARBA00004651"/>
    </source>
</evidence>
<dbReference type="InterPro" id="IPR036640">
    <property type="entry name" value="ABC1_TM_sf"/>
</dbReference>
<dbReference type="Pfam" id="PF00664">
    <property type="entry name" value="ABC_membrane"/>
    <property type="match status" value="1"/>
</dbReference>
<dbReference type="InterPro" id="IPR027417">
    <property type="entry name" value="P-loop_NTPase"/>
</dbReference>
<gene>
    <name evidence="10" type="ORF">N1F79_02550</name>
</gene>
<keyword evidence="4 10" id="KW-0067">ATP-binding</keyword>
<feature type="transmembrane region" description="Helical" evidence="7">
    <location>
        <begin position="288"/>
        <end position="308"/>
    </location>
</feature>
<dbReference type="Gene3D" id="3.40.50.300">
    <property type="entry name" value="P-loop containing nucleotide triphosphate hydrolases"/>
    <property type="match status" value="1"/>
</dbReference>
<dbReference type="InterPro" id="IPR039421">
    <property type="entry name" value="Type_1_exporter"/>
</dbReference>
<feature type="transmembrane region" description="Helical" evidence="7">
    <location>
        <begin position="166"/>
        <end position="184"/>
    </location>
</feature>
<evidence type="ECO:0000256" key="5">
    <source>
        <dbReference type="ARBA" id="ARBA00022989"/>
    </source>
</evidence>
<name>A0ABU7XNB0_9FLAO</name>
<organism evidence="10 11">
    <name type="scientific">Flavivirga spongiicola</name>
    <dbReference type="NCBI Taxonomy" id="421621"/>
    <lineage>
        <taxon>Bacteria</taxon>
        <taxon>Pseudomonadati</taxon>
        <taxon>Bacteroidota</taxon>
        <taxon>Flavobacteriia</taxon>
        <taxon>Flavobacteriales</taxon>
        <taxon>Flavobacteriaceae</taxon>
        <taxon>Flavivirga</taxon>
    </lineage>
</organism>
<dbReference type="Proteomes" id="UP001337305">
    <property type="component" value="Unassembled WGS sequence"/>
</dbReference>
<evidence type="ECO:0000256" key="7">
    <source>
        <dbReference type="SAM" id="Phobius"/>
    </source>
</evidence>
<accession>A0ABU7XNB0</accession>
<keyword evidence="11" id="KW-1185">Reference proteome</keyword>
<evidence type="ECO:0000256" key="3">
    <source>
        <dbReference type="ARBA" id="ARBA00022741"/>
    </source>
</evidence>
<dbReference type="PANTHER" id="PTHR43394:SF1">
    <property type="entry name" value="ATP-BINDING CASSETTE SUB-FAMILY B MEMBER 10, MITOCHONDRIAL"/>
    <property type="match status" value="1"/>
</dbReference>
<keyword evidence="5 7" id="KW-1133">Transmembrane helix</keyword>
<dbReference type="PROSITE" id="PS00211">
    <property type="entry name" value="ABC_TRANSPORTER_1"/>
    <property type="match status" value="1"/>
</dbReference>
<feature type="domain" description="ABC transporter" evidence="8">
    <location>
        <begin position="342"/>
        <end position="577"/>
    </location>
</feature>
<dbReference type="Gene3D" id="1.20.1560.10">
    <property type="entry name" value="ABC transporter type 1, transmembrane domain"/>
    <property type="match status" value="1"/>
</dbReference>
<evidence type="ECO:0000256" key="4">
    <source>
        <dbReference type="ARBA" id="ARBA00022840"/>
    </source>
</evidence>
<feature type="transmembrane region" description="Helical" evidence="7">
    <location>
        <begin position="141"/>
        <end position="160"/>
    </location>
</feature>
<dbReference type="RefSeq" id="WP_303308993.1">
    <property type="nucleotide sequence ID" value="NZ_JAODOP010000001.1"/>
</dbReference>
<dbReference type="InterPro" id="IPR003593">
    <property type="entry name" value="AAA+_ATPase"/>
</dbReference>
<keyword evidence="2 7" id="KW-0812">Transmembrane</keyword>
<dbReference type="PANTHER" id="PTHR43394">
    <property type="entry name" value="ATP-DEPENDENT PERMEASE MDL1, MITOCHONDRIAL"/>
    <property type="match status" value="1"/>
</dbReference>
<dbReference type="InterPro" id="IPR011527">
    <property type="entry name" value="ABC1_TM_dom"/>
</dbReference>
<dbReference type="CDD" id="cd18541">
    <property type="entry name" value="ABC_6TM_TmrB_like"/>
    <property type="match status" value="1"/>
</dbReference>
<reference evidence="10 11" key="1">
    <citation type="submission" date="2022-09" db="EMBL/GenBank/DDBJ databases">
        <title>Genome sequencing of Flavivirga sp. MEBiC05379.</title>
        <authorList>
            <person name="Oh H.-M."/>
            <person name="Kwon K.K."/>
            <person name="Park M.J."/>
            <person name="Yang S.-H."/>
        </authorList>
    </citation>
    <scope>NUCLEOTIDE SEQUENCE [LARGE SCALE GENOMIC DNA]</scope>
    <source>
        <strain evidence="10 11">MEBiC05379</strain>
    </source>
</reference>
<dbReference type="InterPro" id="IPR017871">
    <property type="entry name" value="ABC_transporter-like_CS"/>
</dbReference>
<sequence>MKELQHLNKYFLKYKTHLLIGMVITVVARIFLLFTPRYVKQIFIIVEKALEGKISQAVFKAELLESILYIIGAAIIGGILTFFMRQTIINVSRYIEFDLKNEIYDQYQKLSLNFYKKNRTGDLMNRITEDVGRVRMYAGPAIMYSINTFALFVVVIIYMINASPKLTLYTILPLPILSVIIYKLSKEIHKRSTIVQEYLSKLSTFSQESFSGISVIKAYGIEPQTATNFKSLASESKEKQISLAKVQAWFFPMMILLIGTSNLLVIYIGGMQYINGEIESLGTIAEFIIYVNMLTWPVATVGWVTSIVQQAEASQKRINEFLKIEPEIKNTINTNTEITGDIDFNNVSFTYDDTNIQALKNISFNIKSGDTLAIIGKTGSGKSTILDLIGRLYDINEGTIIINETKIDKLNLNSLRDNIGYVPQDAFLFSDSIKNNIKFGKEDATDDDVIEAAKNAQVHKNIAKFNNGYDTVLGERGITLSGGQKQRVSIARAIIKSPKILLFDDCLSAVDTETEEKILKNLNKISKGKTTIIVSHRVSSAKNADKIIVLDDGEIVQEGTHEMLIDIDGYYKDLYLKQLSETASNKS</sequence>
<dbReference type="PROSITE" id="PS50929">
    <property type="entry name" value="ABC_TM1F"/>
    <property type="match status" value="1"/>
</dbReference>
<dbReference type="GO" id="GO:0005524">
    <property type="term" value="F:ATP binding"/>
    <property type="evidence" value="ECO:0007669"/>
    <property type="project" value="UniProtKB-KW"/>
</dbReference>
<evidence type="ECO:0000313" key="11">
    <source>
        <dbReference type="Proteomes" id="UP001337305"/>
    </source>
</evidence>
<evidence type="ECO:0000313" key="10">
    <source>
        <dbReference type="EMBL" id="MEF3831999.1"/>
    </source>
</evidence>
<proteinExistence type="predicted"/>
<evidence type="ECO:0000259" key="9">
    <source>
        <dbReference type="PROSITE" id="PS50929"/>
    </source>
</evidence>
<dbReference type="SUPFAM" id="SSF90123">
    <property type="entry name" value="ABC transporter transmembrane region"/>
    <property type="match status" value="1"/>
</dbReference>
<feature type="transmembrane region" description="Helical" evidence="7">
    <location>
        <begin position="66"/>
        <end position="84"/>
    </location>
</feature>
<comment type="caution">
    <text evidence="10">The sequence shown here is derived from an EMBL/GenBank/DDBJ whole genome shotgun (WGS) entry which is preliminary data.</text>
</comment>
<evidence type="ECO:0000259" key="8">
    <source>
        <dbReference type="PROSITE" id="PS50893"/>
    </source>
</evidence>
<evidence type="ECO:0000256" key="2">
    <source>
        <dbReference type="ARBA" id="ARBA00022692"/>
    </source>
</evidence>
<comment type="subcellular location">
    <subcellularLocation>
        <location evidence="1">Cell membrane</location>
        <topology evidence="1">Multi-pass membrane protein</topology>
    </subcellularLocation>
</comment>
<evidence type="ECO:0000256" key="6">
    <source>
        <dbReference type="ARBA" id="ARBA00023136"/>
    </source>
</evidence>
<dbReference type="SUPFAM" id="SSF52540">
    <property type="entry name" value="P-loop containing nucleoside triphosphate hydrolases"/>
    <property type="match status" value="1"/>
</dbReference>
<protein>
    <submittedName>
        <fullName evidence="10">ABC transporter ATP-binding protein/permease</fullName>
    </submittedName>
</protein>
<dbReference type="EMBL" id="JAODOP010000001">
    <property type="protein sequence ID" value="MEF3831999.1"/>
    <property type="molecule type" value="Genomic_DNA"/>
</dbReference>
<dbReference type="PROSITE" id="PS50893">
    <property type="entry name" value="ABC_TRANSPORTER_2"/>
    <property type="match status" value="1"/>
</dbReference>
<dbReference type="Pfam" id="PF00005">
    <property type="entry name" value="ABC_tran"/>
    <property type="match status" value="1"/>
</dbReference>
<keyword evidence="6 7" id="KW-0472">Membrane</keyword>
<dbReference type="SMART" id="SM00382">
    <property type="entry name" value="AAA"/>
    <property type="match status" value="1"/>
</dbReference>
<feature type="transmembrane region" description="Helical" evidence="7">
    <location>
        <begin position="12"/>
        <end position="34"/>
    </location>
</feature>
<dbReference type="InterPro" id="IPR003439">
    <property type="entry name" value="ABC_transporter-like_ATP-bd"/>
</dbReference>
<feature type="transmembrane region" description="Helical" evidence="7">
    <location>
        <begin position="248"/>
        <end position="268"/>
    </location>
</feature>